<evidence type="ECO:0000313" key="8">
    <source>
        <dbReference type="EMBL" id="SLM46232.1"/>
    </source>
</evidence>
<comment type="function">
    <text evidence="5">An accessory protein needed during the final step in the assembly of 30S ribosomal subunit, possibly for assembly of the head region. Essential for efficient processing of 16S rRNA. May be needed both before and after RbfA during the maturation of 16S rRNA. It has affinity for free ribosomal 30S subunits but not for 70S ribosomes.</text>
</comment>
<dbReference type="Gene3D" id="2.30.30.240">
    <property type="entry name" value="PRC-barrel domain"/>
    <property type="match status" value="1"/>
</dbReference>
<feature type="domain" description="RimM N-terminal" evidence="6">
    <location>
        <begin position="10"/>
        <end position="91"/>
    </location>
</feature>
<dbReference type="SUPFAM" id="SSF50447">
    <property type="entry name" value="Translation proteins"/>
    <property type="match status" value="1"/>
</dbReference>
<evidence type="ECO:0000259" key="7">
    <source>
        <dbReference type="Pfam" id="PF24986"/>
    </source>
</evidence>
<dbReference type="NCBIfam" id="TIGR02273">
    <property type="entry name" value="16S_RimM"/>
    <property type="match status" value="1"/>
</dbReference>
<feature type="domain" description="Ribosome maturation factor RimM PRC barrel" evidence="7">
    <location>
        <begin position="108"/>
        <end position="167"/>
    </location>
</feature>
<evidence type="ECO:0000259" key="6">
    <source>
        <dbReference type="Pfam" id="PF01782"/>
    </source>
</evidence>
<dbReference type="HAMAP" id="MF_00014">
    <property type="entry name" value="Ribosome_mat_RimM"/>
    <property type="match status" value="1"/>
</dbReference>
<dbReference type="Gene3D" id="2.40.30.60">
    <property type="entry name" value="RimM"/>
    <property type="match status" value="1"/>
</dbReference>
<comment type="subunit">
    <text evidence="5">Binds ribosomal protein uS19.</text>
</comment>
<gene>
    <name evidence="5 8" type="primary">rimM</name>
    <name evidence="8" type="ORF">NSJP_0060</name>
</gene>
<comment type="similarity">
    <text evidence="5">Belongs to the RimM family.</text>
</comment>
<keyword evidence="3 5" id="KW-0698">rRNA processing</keyword>
<evidence type="ECO:0000313" key="9">
    <source>
        <dbReference type="Proteomes" id="UP000192042"/>
    </source>
</evidence>
<keyword evidence="1 5" id="KW-0963">Cytoplasm</keyword>
<dbReference type="InterPro" id="IPR011961">
    <property type="entry name" value="RimM"/>
</dbReference>
<dbReference type="InterPro" id="IPR036976">
    <property type="entry name" value="RimM_N_sf"/>
</dbReference>
<keyword evidence="2 5" id="KW-0690">Ribosome biogenesis</keyword>
<dbReference type="GO" id="GO:0005840">
    <property type="term" value="C:ribosome"/>
    <property type="evidence" value="ECO:0007669"/>
    <property type="project" value="InterPro"/>
</dbReference>
<dbReference type="GO" id="GO:0006364">
    <property type="term" value="P:rRNA processing"/>
    <property type="evidence" value="ECO:0007669"/>
    <property type="project" value="UniProtKB-UniRule"/>
</dbReference>
<dbReference type="EMBL" id="LT828648">
    <property type="protein sequence ID" value="SLM46232.1"/>
    <property type="molecule type" value="Genomic_DNA"/>
</dbReference>
<dbReference type="GO" id="GO:0042274">
    <property type="term" value="P:ribosomal small subunit biogenesis"/>
    <property type="evidence" value="ECO:0007669"/>
    <property type="project" value="UniProtKB-UniRule"/>
</dbReference>
<evidence type="ECO:0000256" key="4">
    <source>
        <dbReference type="ARBA" id="ARBA00023186"/>
    </source>
</evidence>
<dbReference type="PANTHER" id="PTHR33692:SF1">
    <property type="entry name" value="RIBOSOME MATURATION FACTOR RIMM"/>
    <property type="match status" value="1"/>
</dbReference>
<dbReference type="OrthoDB" id="9810331at2"/>
<name>A0A1W1HZS9_9BACT</name>
<dbReference type="InterPro" id="IPR009000">
    <property type="entry name" value="Transl_B-barrel_sf"/>
</dbReference>
<comment type="subcellular location">
    <subcellularLocation>
        <location evidence="5">Cytoplasm</location>
    </subcellularLocation>
</comment>
<dbReference type="RefSeq" id="WP_080884954.1">
    <property type="nucleotide sequence ID" value="NZ_LT828648.1"/>
</dbReference>
<dbReference type="STRING" id="1325564.NSJP_0060"/>
<dbReference type="AlphaFoldDB" id="A0A1W1HZS9"/>
<dbReference type="InterPro" id="IPR056792">
    <property type="entry name" value="PRC_RimM"/>
</dbReference>
<accession>A0A1W1HZS9</accession>
<dbReference type="Pfam" id="PF24986">
    <property type="entry name" value="PRC_RimM"/>
    <property type="match status" value="1"/>
</dbReference>
<keyword evidence="9" id="KW-1185">Reference proteome</keyword>
<evidence type="ECO:0000256" key="3">
    <source>
        <dbReference type="ARBA" id="ARBA00022552"/>
    </source>
</evidence>
<dbReference type="Proteomes" id="UP000192042">
    <property type="component" value="Chromosome I"/>
</dbReference>
<dbReference type="GO" id="GO:0043022">
    <property type="term" value="F:ribosome binding"/>
    <property type="evidence" value="ECO:0007669"/>
    <property type="project" value="InterPro"/>
</dbReference>
<evidence type="ECO:0000256" key="2">
    <source>
        <dbReference type="ARBA" id="ARBA00022517"/>
    </source>
</evidence>
<dbReference type="KEGG" id="nja:NSJP_0060"/>
<protein>
    <recommendedName>
        <fullName evidence="5">Ribosome maturation factor RimM</fullName>
    </recommendedName>
</protein>
<comment type="domain">
    <text evidence="5">The PRC barrel domain binds ribosomal protein uS19.</text>
</comment>
<dbReference type="Pfam" id="PF01782">
    <property type="entry name" value="RimM"/>
    <property type="match status" value="1"/>
</dbReference>
<organism evidence="8 9">
    <name type="scientific">Nitrospira japonica</name>
    <dbReference type="NCBI Taxonomy" id="1325564"/>
    <lineage>
        <taxon>Bacteria</taxon>
        <taxon>Pseudomonadati</taxon>
        <taxon>Nitrospirota</taxon>
        <taxon>Nitrospiria</taxon>
        <taxon>Nitrospirales</taxon>
        <taxon>Nitrospiraceae</taxon>
        <taxon>Nitrospira</taxon>
    </lineage>
</organism>
<dbReference type="PANTHER" id="PTHR33692">
    <property type="entry name" value="RIBOSOME MATURATION FACTOR RIMM"/>
    <property type="match status" value="1"/>
</dbReference>
<evidence type="ECO:0000256" key="1">
    <source>
        <dbReference type="ARBA" id="ARBA00022490"/>
    </source>
</evidence>
<evidence type="ECO:0000256" key="5">
    <source>
        <dbReference type="HAMAP-Rule" id="MF_00014"/>
    </source>
</evidence>
<keyword evidence="4 5" id="KW-0143">Chaperone</keyword>
<reference evidence="8 9" key="1">
    <citation type="submission" date="2017-03" db="EMBL/GenBank/DDBJ databases">
        <authorList>
            <person name="Afonso C.L."/>
            <person name="Miller P.J."/>
            <person name="Scott M.A."/>
            <person name="Spackman E."/>
            <person name="Goraichik I."/>
            <person name="Dimitrov K.M."/>
            <person name="Suarez D.L."/>
            <person name="Swayne D.E."/>
        </authorList>
    </citation>
    <scope>NUCLEOTIDE SEQUENCE [LARGE SCALE GENOMIC DNA]</scope>
    <source>
        <strain evidence="8">Genome sequencing of Nitrospira japonica strain NJ11</strain>
    </source>
</reference>
<dbReference type="SUPFAM" id="SSF50346">
    <property type="entry name" value="PRC-barrel domain"/>
    <property type="match status" value="1"/>
</dbReference>
<dbReference type="InterPro" id="IPR002676">
    <property type="entry name" value="RimM_N"/>
</dbReference>
<dbReference type="InterPro" id="IPR011033">
    <property type="entry name" value="PRC_barrel-like_sf"/>
</dbReference>
<sequence>MVAAQDDRVTVGRIERPFGVKGEVKVRPLSDVPGRFDRLKSVSVVGAEGLVRNEEVTHVRRAGASYIMRFAGITTPEAAGLLRGTLIQVPPREKGRAAEPADVFYECDLVGMRVEDEGGRALGTIDALWELPGQHIIVVRDGDRELLIPAVKNFVASVDVLGRRMIVRALEELVEDRDAL</sequence>
<dbReference type="GO" id="GO:0005737">
    <property type="term" value="C:cytoplasm"/>
    <property type="evidence" value="ECO:0007669"/>
    <property type="project" value="UniProtKB-SubCell"/>
</dbReference>
<proteinExistence type="inferred from homology"/>